<organism evidence="1 2">
    <name type="scientific">Solanum commersonii</name>
    <name type="common">Commerson's wild potato</name>
    <name type="synonym">Commerson's nightshade</name>
    <dbReference type="NCBI Taxonomy" id="4109"/>
    <lineage>
        <taxon>Eukaryota</taxon>
        <taxon>Viridiplantae</taxon>
        <taxon>Streptophyta</taxon>
        <taxon>Embryophyta</taxon>
        <taxon>Tracheophyta</taxon>
        <taxon>Spermatophyta</taxon>
        <taxon>Magnoliopsida</taxon>
        <taxon>eudicotyledons</taxon>
        <taxon>Gunneridae</taxon>
        <taxon>Pentapetalae</taxon>
        <taxon>asterids</taxon>
        <taxon>lamiids</taxon>
        <taxon>Solanales</taxon>
        <taxon>Solanaceae</taxon>
        <taxon>Solanoideae</taxon>
        <taxon>Solaneae</taxon>
        <taxon>Solanum</taxon>
    </lineage>
</organism>
<dbReference type="AlphaFoldDB" id="A0A9J5WJI9"/>
<comment type="caution">
    <text evidence="1">The sequence shown here is derived from an EMBL/GenBank/DDBJ whole genome shotgun (WGS) entry which is preliminary data.</text>
</comment>
<dbReference type="Proteomes" id="UP000824120">
    <property type="component" value="Chromosome 11"/>
</dbReference>
<gene>
    <name evidence="1" type="ORF">H5410_055573</name>
</gene>
<protein>
    <submittedName>
        <fullName evidence="1">Uncharacterized protein</fullName>
    </submittedName>
</protein>
<evidence type="ECO:0000313" key="2">
    <source>
        <dbReference type="Proteomes" id="UP000824120"/>
    </source>
</evidence>
<keyword evidence="2" id="KW-1185">Reference proteome</keyword>
<dbReference type="EMBL" id="JACXVP010000011">
    <property type="protein sequence ID" value="KAG5575439.1"/>
    <property type="molecule type" value="Genomic_DNA"/>
</dbReference>
<proteinExistence type="predicted"/>
<sequence length="185" mass="21245">MAWKVQQGGRCTLEEESLDYRNLNNTSCYWTVEAYPRTEATGTNSSHIWALFSVIGGKLGFGNTHGWLRPSERPIHGYLVKQHKTRPQQNRFHQLKKPSPGTLFNKRLCYGGLSHTIEPAKEEDSTVQQMSTVITSQLWNMFFVILDISWTMPNSIIELSLGQNELDYEVVDAPICDLMQKLIRR</sequence>
<name>A0A9J5WJI9_SOLCO</name>
<reference evidence="1 2" key="1">
    <citation type="submission" date="2020-09" db="EMBL/GenBank/DDBJ databases">
        <title>De no assembly of potato wild relative species, Solanum commersonii.</title>
        <authorList>
            <person name="Cho K."/>
        </authorList>
    </citation>
    <scope>NUCLEOTIDE SEQUENCE [LARGE SCALE GENOMIC DNA]</scope>
    <source>
        <strain evidence="1">LZ3.2</strain>
        <tissue evidence="1">Leaf</tissue>
    </source>
</reference>
<accession>A0A9J5WJI9</accession>
<evidence type="ECO:0000313" key="1">
    <source>
        <dbReference type="EMBL" id="KAG5575439.1"/>
    </source>
</evidence>